<feature type="region of interest" description="Disordered" evidence="1">
    <location>
        <begin position="466"/>
        <end position="761"/>
    </location>
</feature>
<reference evidence="2 3" key="1">
    <citation type="submission" date="2019-02" db="EMBL/GenBank/DDBJ databases">
        <title>Genome sequencing of the rare red list fungi Antrodiella citrinella (Flaviporus citrinellus).</title>
        <authorList>
            <person name="Buettner E."/>
            <person name="Kellner H."/>
        </authorList>
    </citation>
    <scope>NUCLEOTIDE SEQUENCE [LARGE SCALE GENOMIC DNA]</scope>
    <source>
        <strain evidence="2 3">DSM 108506</strain>
    </source>
</reference>
<feature type="compositionally biased region" description="Low complexity" evidence="1">
    <location>
        <begin position="682"/>
        <end position="692"/>
    </location>
</feature>
<feature type="compositionally biased region" description="Pro residues" evidence="1">
    <location>
        <begin position="471"/>
        <end position="480"/>
    </location>
</feature>
<feature type="region of interest" description="Disordered" evidence="1">
    <location>
        <begin position="1"/>
        <end position="54"/>
    </location>
</feature>
<feature type="compositionally biased region" description="Basic residues" evidence="1">
    <location>
        <begin position="344"/>
        <end position="358"/>
    </location>
</feature>
<feature type="compositionally biased region" description="Polar residues" evidence="1">
    <location>
        <begin position="299"/>
        <end position="318"/>
    </location>
</feature>
<accession>A0A4S4M4J6</accession>
<evidence type="ECO:0000256" key="1">
    <source>
        <dbReference type="SAM" id="MobiDB-lite"/>
    </source>
</evidence>
<feature type="region of interest" description="Disordered" evidence="1">
    <location>
        <begin position="393"/>
        <end position="442"/>
    </location>
</feature>
<proteinExistence type="predicted"/>
<feature type="compositionally biased region" description="Polar residues" evidence="1">
    <location>
        <begin position="496"/>
        <end position="527"/>
    </location>
</feature>
<feature type="compositionally biased region" description="Low complexity" evidence="1">
    <location>
        <begin position="548"/>
        <end position="586"/>
    </location>
</feature>
<feature type="compositionally biased region" description="Polar residues" evidence="1">
    <location>
        <begin position="217"/>
        <end position="247"/>
    </location>
</feature>
<dbReference type="EMBL" id="SGPM01000509">
    <property type="protein sequence ID" value="THH20072.1"/>
    <property type="molecule type" value="Genomic_DNA"/>
</dbReference>
<evidence type="ECO:0000313" key="2">
    <source>
        <dbReference type="EMBL" id="THH20072.1"/>
    </source>
</evidence>
<evidence type="ECO:0000313" key="3">
    <source>
        <dbReference type="Proteomes" id="UP000308730"/>
    </source>
</evidence>
<feature type="compositionally biased region" description="Acidic residues" evidence="1">
    <location>
        <begin position="16"/>
        <end position="41"/>
    </location>
</feature>
<feature type="compositionally biased region" description="Polar residues" evidence="1">
    <location>
        <begin position="427"/>
        <end position="440"/>
    </location>
</feature>
<feature type="compositionally biased region" description="Acidic residues" evidence="1">
    <location>
        <begin position="632"/>
        <end position="664"/>
    </location>
</feature>
<feature type="compositionally biased region" description="Low complexity" evidence="1">
    <location>
        <begin position="713"/>
        <end position="730"/>
    </location>
</feature>
<dbReference type="AlphaFoldDB" id="A0A4S4M4J6"/>
<feature type="compositionally biased region" description="Low complexity" evidence="1">
    <location>
        <begin position="744"/>
        <end position="753"/>
    </location>
</feature>
<feature type="compositionally biased region" description="Acidic residues" evidence="1">
    <location>
        <begin position="195"/>
        <end position="207"/>
    </location>
</feature>
<protein>
    <submittedName>
        <fullName evidence="2">Uncharacterized protein</fullName>
    </submittedName>
</protein>
<feature type="compositionally biased region" description="Low complexity" evidence="1">
    <location>
        <begin position="273"/>
        <end position="298"/>
    </location>
</feature>
<feature type="region of interest" description="Disordered" evidence="1">
    <location>
        <begin position="262"/>
        <end position="374"/>
    </location>
</feature>
<name>A0A4S4M4J6_9APHY</name>
<gene>
    <name evidence="2" type="ORF">EUX98_g8653</name>
</gene>
<sequence>MQPPYEGQDPYGDVDLYNDEYYYDDDDDDEDDDDGDEDEDVLAPSNIQNVPRPGKMNKSMMLKLSIKTIYWYAEIFKVSCELPREAIVNRIFRHRDLVNIMHKRKRSLRVPVTEKTLAEKRNIYAPWKSKFSMQTDDRNFRPNKRHIMTAAEKEEARKKEAEDKKKKDVDDRKKRKAERRERKKEINENLTAWLDEPEDDMQVDDVDSAVPLPDALTPSSQSSVTIRYPSPSSGAPSENSMDWLNEDTSGWINTDAVHVSDPAAARCTPLPDAPTSSQSSAATKSSSPSSGGPSVTTSRASANVSSRRTQPKTSSTPKTIVATPSIPTSPIPPSNGALSPGIKAHIKVFHAFERRKRPTTTPSPRPRSDDTVPRIDFDTLMAALPLLRSDAPVQPHTLARAQQPIPSMAPPPGYNPTQPQVLAPSPAIQNYSGENKSSGSGFAYSPPHLSVGPYVEKMGGISGLLGYTPDPHMPSRPSSPRPMFSGLDKNGGYKPASSSYTAYTPVSPPCLSSPTALPNASWIQPTTPAYKPLSEARCPSSATTMIEPVMALPSSPASSAPRTPGSMPHQGATASSIPSASGASGSWDIPEAYRSDAPWRSREEMRAEEKIKDAEREKNYRGFGGSDGSDAWGEDNGDDCDDIGSSSDEDDSDDEDEDDEEEIETRERKRKYQGLGDESFEECSSSSSGSSSAAIAVGANKRPRVATADNVMASGSTTSRAPSARSRTASLRQTANEKDTRNNAPSPSAPSSSHGRHVGRD</sequence>
<dbReference type="Proteomes" id="UP000308730">
    <property type="component" value="Unassembled WGS sequence"/>
</dbReference>
<keyword evidence="3" id="KW-1185">Reference proteome</keyword>
<feature type="region of interest" description="Disordered" evidence="1">
    <location>
        <begin position="134"/>
        <end position="247"/>
    </location>
</feature>
<comment type="caution">
    <text evidence="2">The sequence shown here is derived from an EMBL/GenBank/DDBJ whole genome shotgun (WGS) entry which is preliminary data.</text>
</comment>
<organism evidence="2 3">
    <name type="scientific">Antrodiella citrinella</name>
    <dbReference type="NCBI Taxonomy" id="2447956"/>
    <lineage>
        <taxon>Eukaryota</taxon>
        <taxon>Fungi</taxon>
        <taxon>Dikarya</taxon>
        <taxon>Basidiomycota</taxon>
        <taxon>Agaricomycotina</taxon>
        <taxon>Agaricomycetes</taxon>
        <taxon>Polyporales</taxon>
        <taxon>Steccherinaceae</taxon>
        <taxon>Antrodiella</taxon>
    </lineage>
</organism>
<feature type="compositionally biased region" description="Basic and acidic residues" evidence="1">
    <location>
        <begin position="151"/>
        <end position="187"/>
    </location>
</feature>
<feature type="compositionally biased region" description="Basic and acidic residues" evidence="1">
    <location>
        <begin position="591"/>
        <end position="620"/>
    </location>
</feature>